<keyword evidence="2" id="KW-1185">Reference proteome</keyword>
<name>A0A4C1ZDA9_EUMVA</name>
<evidence type="ECO:0000313" key="1">
    <source>
        <dbReference type="EMBL" id="GBP86741.1"/>
    </source>
</evidence>
<gene>
    <name evidence="1" type="ORF">EVAR_64528_1</name>
</gene>
<evidence type="ECO:0000313" key="2">
    <source>
        <dbReference type="Proteomes" id="UP000299102"/>
    </source>
</evidence>
<comment type="caution">
    <text evidence="1">The sequence shown here is derived from an EMBL/GenBank/DDBJ whole genome shotgun (WGS) entry which is preliminary data.</text>
</comment>
<dbReference type="EMBL" id="BGZK01001813">
    <property type="protein sequence ID" value="GBP86741.1"/>
    <property type="molecule type" value="Genomic_DNA"/>
</dbReference>
<accession>A0A4C1ZDA9</accession>
<dbReference type="AlphaFoldDB" id="A0A4C1ZDA9"/>
<reference evidence="1 2" key="1">
    <citation type="journal article" date="2019" name="Commun. Biol.">
        <title>The bagworm genome reveals a unique fibroin gene that provides high tensile strength.</title>
        <authorList>
            <person name="Kono N."/>
            <person name="Nakamura H."/>
            <person name="Ohtoshi R."/>
            <person name="Tomita M."/>
            <person name="Numata K."/>
            <person name="Arakawa K."/>
        </authorList>
    </citation>
    <scope>NUCLEOTIDE SEQUENCE [LARGE SCALE GENOMIC DNA]</scope>
</reference>
<organism evidence="1 2">
    <name type="scientific">Eumeta variegata</name>
    <name type="common">Bagworm moth</name>
    <name type="synonym">Eumeta japonica</name>
    <dbReference type="NCBI Taxonomy" id="151549"/>
    <lineage>
        <taxon>Eukaryota</taxon>
        <taxon>Metazoa</taxon>
        <taxon>Ecdysozoa</taxon>
        <taxon>Arthropoda</taxon>
        <taxon>Hexapoda</taxon>
        <taxon>Insecta</taxon>
        <taxon>Pterygota</taxon>
        <taxon>Neoptera</taxon>
        <taxon>Endopterygota</taxon>
        <taxon>Lepidoptera</taxon>
        <taxon>Glossata</taxon>
        <taxon>Ditrysia</taxon>
        <taxon>Tineoidea</taxon>
        <taxon>Psychidae</taxon>
        <taxon>Oiketicinae</taxon>
        <taxon>Eumeta</taxon>
    </lineage>
</organism>
<proteinExistence type="predicted"/>
<protein>
    <submittedName>
        <fullName evidence="1">Uncharacterized protein</fullName>
    </submittedName>
</protein>
<sequence length="74" mass="7922">MTMGNGLLTVKKLLMTCMQKRNCQNRLSSAMASLAARLSSLGTPCPASPLARLLRTALADHANAANRSILHMNL</sequence>
<dbReference type="Proteomes" id="UP000299102">
    <property type="component" value="Unassembled WGS sequence"/>
</dbReference>